<comment type="caution">
    <text evidence="7">The sequence shown here is derived from an EMBL/GenBank/DDBJ whole genome shotgun (WGS) entry which is preliminary data.</text>
</comment>
<dbReference type="Proteomes" id="UP001595387">
    <property type="component" value="Unassembled WGS sequence"/>
</dbReference>
<evidence type="ECO:0000256" key="4">
    <source>
        <dbReference type="ARBA" id="ARBA00022989"/>
    </source>
</evidence>
<dbReference type="Pfam" id="PF09678">
    <property type="entry name" value="Caa3_CtaG"/>
    <property type="match status" value="1"/>
</dbReference>
<feature type="transmembrane region" description="Helical" evidence="6">
    <location>
        <begin position="45"/>
        <end position="64"/>
    </location>
</feature>
<name>A0ABV7A3T3_9BACI</name>
<feature type="transmembrane region" description="Helical" evidence="6">
    <location>
        <begin position="103"/>
        <end position="123"/>
    </location>
</feature>
<evidence type="ECO:0000256" key="2">
    <source>
        <dbReference type="ARBA" id="ARBA00022475"/>
    </source>
</evidence>
<feature type="transmembrane region" description="Helical" evidence="6">
    <location>
        <begin position="6"/>
        <end position="25"/>
    </location>
</feature>
<comment type="subcellular location">
    <subcellularLocation>
        <location evidence="1">Cell membrane</location>
        <topology evidence="1">Multi-pass membrane protein</topology>
    </subcellularLocation>
</comment>
<dbReference type="EMBL" id="JBHRRZ010000008">
    <property type="protein sequence ID" value="MFC2947591.1"/>
    <property type="molecule type" value="Genomic_DNA"/>
</dbReference>
<evidence type="ECO:0000256" key="1">
    <source>
        <dbReference type="ARBA" id="ARBA00004651"/>
    </source>
</evidence>
<reference evidence="8" key="1">
    <citation type="journal article" date="2019" name="Int. J. Syst. Evol. Microbiol.">
        <title>The Global Catalogue of Microorganisms (GCM) 10K type strain sequencing project: providing services to taxonomists for standard genome sequencing and annotation.</title>
        <authorList>
            <consortium name="The Broad Institute Genomics Platform"/>
            <consortium name="The Broad Institute Genome Sequencing Center for Infectious Disease"/>
            <person name="Wu L."/>
            <person name="Ma J."/>
        </authorList>
    </citation>
    <scope>NUCLEOTIDE SEQUENCE [LARGE SCALE GENOMIC DNA]</scope>
    <source>
        <strain evidence="8">KCTC 13193</strain>
    </source>
</reference>
<evidence type="ECO:0000256" key="5">
    <source>
        <dbReference type="ARBA" id="ARBA00023136"/>
    </source>
</evidence>
<dbReference type="InterPro" id="IPR019108">
    <property type="entry name" value="Caa3_assmbl_CtaG-rel"/>
</dbReference>
<sequence length="251" mass="29449">MHHSEQIWNVNLLIGLLVISILYLLGIRFLEKRSMKTVVKNDQIASFIVACSLIFLSFGSPMAMHSHHYLSIHMLQMSMLCFIIPPLLIYSLPLDYLKKRLQLFKFPLVGIISFASIFYFYHIPQVFDWMMSSQFVHILFHLLLFSAAIIMWLPLTPKLINEVLGDKRKRYLNYKMWLIMPPCMFLLVMNIEVYGIFQAHSHGKIFSNMMDQRLSGIIMIILHQLSIFVYSRPYKRKNVNERALSQVNTTA</sequence>
<keyword evidence="2" id="KW-1003">Cell membrane</keyword>
<evidence type="ECO:0000256" key="3">
    <source>
        <dbReference type="ARBA" id="ARBA00022692"/>
    </source>
</evidence>
<dbReference type="RefSeq" id="WP_390303529.1">
    <property type="nucleotide sequence ID" value="NZ_JBHRRZ010000008.1"/>
</dbReference>
<feature type="transmembrane region" description="Helical" evidence="6">
    <location>
        <begin position="212"/>
        <end position="230"/>
    </location>
</feature>
<evidence type="ECO:0000313" key="8">
    <source>
        <dbReference type="Proteomes" id="UP001595387"/>
    </source>
</evidence>
<keyword evidence="8" id="KW-1185">Reference proteome</keyword>
<keyword evidence="5 6" id="KW-0472">Membrane</keyword>
<feature type="transmembrane region" description="Helical" evidence="6">
    <location>
        <begin position="176"/>
        <end position="197"/>
    </location>
</feature>
<accession>A0ABV7A3T3</accession>
<feature type="transmembrane region" description="Helical" evidence="6">
    <location>
        <begin position="135"/>
        <end position="155"/>
    </location>
</feature>
<evidence type="ECO:0000256" key="6">
    <source>
        <dbReference type="SAM" id="Phobius"/>
    </source>
</evidence>
<evidence type="ECO:0000313" key="7">
    <source>
        <dbReference type="EMBL" id="MFC2947591.1"/>
    </source>
</evidence>
<organism evidence="7 8">
    <name type="scientific">Virgibacillus sediminis</name>
    <dbReference type="NCBI Taxonomy" id="202260"/>
    <lineage>
        <taxon>Bacteria</taxon>
        <taxon>Bacillati</taxon>
        <taxon>Bacillota</taxon>
        <taxon>Bacilli</taxon>
        <taxon>Bacillales</taxon>
        <taxon>Bacillaceae</taxon>
        <taxon>Virgibacillus</taxon>
    </lineage>
</organism>
<keyword evidence="3 6" id="KW-0812">Transmembrane</keyword>
<proteinExistence type="predicted"/>
<gene>
    <name evidence="7" type="ORF">ACFODW_04400</name>
</gene>
<protein>
    <submittedName>
        <fullName evidence="7">Cytochrome c oxidase assembly protein</fullName>
    </submittedName>
</protein>
<feature type="transmembrane region" description="Helical" evidence="6">
    <location>
        <begin position="70"/>
        <end position="91"/>
    </location>
</feature>
<keyword evidence="4 6" id="KW-1133">Transmembrane helix</keyword>